<feature type="transmembrane region" description="Helical" evidence="1">
    <location>
        <begin position="48"/>
        <end position="65"/>
    </location>
</feature>
<name>A0A5C8ZSJ8_9GAMM</name>
<keyword evidence="4" id="KW-1185">Reference proteome</keyword>
<evidence type="ECO:0000313" key="4">
    <source>
        <dbReference type="Proteomes" id="UP000321933"/>
    </source>
</evidence>
<evidence type="ECO:0008006" key="5">
    <source>
        <dbReference type="Google" id="ProtNLM"/>
    </source>
</evidence>
<proteinExistence type="predicted"/>
<keyword evidence="1" id="KW-1133">Transmembrane helix</keyword>
<keyword evidence="1" id="KW-0472">Membrane</keyword>
<accession>A0A5C8ZSJ8</accession>
<evidence type="ECO:0000256" key="2">
    <source>
        <dbReference type="SAM" id="SignalP"/>
    </source>
</evidence>
<keyword evidence="2" id="KW-0732">Signal</keyword>
<organism evidence="3 4">
    <name type="scientific">Parahaliea aestuarii</name>
    <dbReference type="NCBI Taxonomy" id="1852021"/>
    <lineage>
        <taxon>Bacteria</taxon>
        <taxon>Pseudomonadati</taxon>
        <taxon>Pseudomonadota</taxon>
        <taxon>Gammaproteobacteria</taxon>
        <taxon>Cellvibrionales</taxon>
        <taxon>Halieaceae</taxon>
        <taxon>Parahaliea</taxon>
    </lineage>
</organism>
<feature type="chain" id="PRO_5023118670" description="PEP-CTERM sorting domain-containing protein" evidence="2">
    <location>
        <begin position="20"/>
        <end position="70"/>
    </location>
</feature>
<comment type="caution">
    <text evidence="3">The sequence shown here is derived from an EMBL/GenBank/DDBJ whole genome shotgun (WGS) entry which is preliminary data.</text>
</comment>
<dbReference type="AlphaFoldDB" id="A0A5C8ZSJ8"/>
<gene>
    <name evidence="3" type="ORF">FVW59_09975</name>
</gene>
<dbReference type="Proteomes" id="UP000321933">
    <property type="component" value="Unassembled WGS sequence"/>
</dbReference>
<feature type="signal peptide" evidence="2">
    <location>
        <begin position="1"/>
        <end position="19"/>
    </location>
</feature>
<protein>
    <recommendedName>
        <fullName evidence="5">PEP-CTERM sorting domain-containing protein</fullName>
    </recommendedName>
</protein>
<keyword evidence="1" id="KW-0812">Transmembrane</keyword>
<dbReference type="RefSeq" id="WP_148064124.1">
    <property type="nucleotide sequence ID" value="NZ_VRYZ01000004.1"/>
</dbReference>
<dbReference type="EMBL" id="VRYZ01000004">
    <property type="protein sequence ID" value="TXS91493.1"/>
    <property type="molecule type" value="Genomic_DNA"/>
</dbReference>
<reference evidence="3 4" key="1">
    <citation type="submission" date="2019-08" db="EMBL/GenBank/DDBJ databases">
        <title>Parahaliea maris sp. nov., isolated from the surface seawater.</title>
        <authorList>
            <person name="Liu Y."/>
        </authorList>
    </citation>
    <scope>NUCLEOTIDE SEQUENCE [LARGE SCALE GENOMIC DNA]</scope>
    <source>
        <strain evidence="3 4">S2-26</strain>
    </source>
</reference>
<evidence type="ECO:0000256" key="1">
    <source>
        <dbReference type="SAM" id="Phobius"/>
    </source>
</evidence>
<evidence type="ECO:0000313" key="3">
    <source>
        <dbReference type="EMBL" id="TXS91493.1"/>
    </source>
</evidence>
<sequence>MKLLFPALLVAGTAPAANAATWGGFAWGSAPWSSLVTQAQSVPIDSPLFLLGLSVTLASTAIWYLKKQRR</sequence>